<dbReference type="Proteomes" id="UP000245838">
    <property type="component" value="Plasmid psg2"/>
</dbReference>
<gene>
    <name evidence="2" type="ORF">SGGMMB4_05878</name>
</gene>
<name>A0A193QP62_SODGM</name>
<geneLocation type="plasmid" evidence="3">
    <name>psg2</name>
</geneLocation>
<dbReference type="EMBL" id="LN854559">
    <property type="protein sequence ID" value="CRL46908.1"/>
    <property type="molecule type" value="Genomic_DNA"/>
</dbReference>
<dbReference type="AlphaFoldDB" id="A0A193QP62"/>
<feature type="region of interest" description="Disordered" evidence="1">
    <location>
        <begin position="1"/>
        <end position="67"/>
    </location>
</feature>
<reference evidence="3" key="1">
    <citation type="submission" date="2015-05" db="EMBL/GenBank/DDBJ databases">
        <authorList>
            <person name="Goodhead I."/>
        </authorList>
    </citation>
    <scope>NUCLEOTIDE SEQUENCE [LARGE SCALE GENOMIC DNA]</scope>
    <source>
        <strain evidence="3">morsitans</strain>
        <plasmid evidence="3">psg2</plasmid>
    </source>
</reference>
<protein>
    <submittedName>
        <fullName evidence="2">Uncharacterized protein</fullName>
    </submittedName>
</protein>
<evidence type="ECO:0000256" key="1">
    <source>
        <dbReference type="SAM" id="MobiDB-lite"/>
    </source>
</evidence>
<proteinExistence type="predicted"/>
<feature type="compositionally biased region" description="Basic and acidic residues" evidence="1">
    <location>
        <begin position="1"/>
        <end position="38"/>
    </location>
</feature>
<accession>A0A193QP62</accession>
<dbReference type="RefSeq" id="WP_243677295.1">
    <property type="nucleotide sequence ID" value="NZ_LN854559.1"/>
</dbReference>
<evidence type="ECO:0000313" key="2">
    <source>
        <dbReference type="EMBL" id="CRL46908.1"/>
    </source>
</evidence>
<sequence length="172" mass="18954">MNQQLEARKAELEIERGGQRIEKSENANTDRAEDEKLAEATTTAHGQEEKPVVASDAHSSAPQLGAEKAQKGVYQGVLLEHGAASYKFKPDMNKPEDRRDDSYFVTLQTADGKTQTLWGVDLENAVSAGHGKGQRLTVTVSENNSRAVMLLGSTPTMIMMARTWHKKEKCQL</sequence>
<evidence type="ECO:0000313" key="3">
    <source>
        <dbReference type="Proteomes" id="UP000245838"/>
    </source>
</evidence>
<organism evidence="2 3">
    <name type="scientific">Sodalis glossinidius (strain morsitans)</name>
    <dbReference type="NCBI Taxonomy" id="343509"/>
    <lineage>
        <taxon>Bacteria</taxon>
        <taxon>Pseudomonadati</taxon>
        <taxon>Pseudomonadota</taxon>
        <taxon>Gammaproteobacteria</taxon>
        <taxon>Enterobacterales</taxon>
        <taxon>Bruguierivoracaceae</taxon>
        <taxon>Sodalis</taxon>
    </lineage>
</organism>